<name>A0A9Q8WMA2_9PEZI</name>
<proteinExistence type="predicted"/>
<evidence type="ECO:0000256" key="1">
    <source>
        <dbReference type="SAM" id="MobiDB-lite"/>
    </source>
</evidence>
<feature type="compositionally biased region" description="Polar residues" evidence="1">
    <location>
        <begin position="130"/>
        <end position="150"/>
    </location>
</feature>
<dbReference type="GeneID" id="73348303"/>
<protein>
    <submittedName>
        <fullName evidence="2">Uncharacterized protein</fullName>
    </submittedName>
</protein>
<evidence type="ECO:0000313" key="3">
    <source>
        <dbReference type="Proteomes" id="UP000830671"/>
    </source>
</evidence>
<feature type="compositionally biased region" description="Basic and acidic residues" evidence="1">
    <location>
        <begin position="239"/>
        <end position="258"/>
    </location>
</feature>
<dbReference type="KEGG" id="clup:CLUP02_14364"/>
<gene>
    <name evidence="2" type="ORF">CLUP02_14364</name>
</gene>
<sequence length="387" mass="43657">MQIQYPSIWISQAVYKNQTTGATPRNPSDLPYESSSHLTRNFVELFLSLDILVNSYSTSTRKEQSNQSRETTSSENLTTFNMALSAAEHQARRRRSTAAPRRRIASDPSITPIPRRPRLLSNLPSHRRTSTPPKRSQTSSPTQASVTGSSPPTPIVAFSALSRSTLPRPYNDFSHFFQDMCPALRDRILDQVDWDSLHGGPYWRTQGYQSWYASDSCKTAFIIHAEGKFPKICAWPEKEESKGKGDGRRNSTTRDKSQEAGGTAASPKGYGCYRCHTIKPEAAFEKLPDYFVVSSEGCIVGRYAGKADGDKEQSRLPTLRNGEGLLRRFCIECGVRDGLYEKRKLITSLTEERWSVCDCRRLHWVPSNESYIECEHCLVKSAFRPPV</sequence>
<organism evidence="2 3">
    <name type="scientific">Colletotrichum lupini</name>
    <dbReference type="NCBI Taxonomy" id="145971"/>
    <lineage>
        <taxon>Eukaryota</taxon>
        <taxon>Fungi</taxon>
        <taxon>Dikarya</taxon>
        <taxon>Ascomycota</taxon>
        <taxon>Pezizomycotina</taxon>
        <taxon>Sordariomycetes</taxon>
        <taxon>Hypocreomycetidae</taxon>
        <taxon>Glomerellales</taxon>
        <taxon>Glomerellaceae</taxon>
        <taxon>Colletotrichum</taxon>
        <taxon>Colletotrichum acutatum species complex</taxon>
    </lineage>
</organism>
<reference evidence="2" key="1">
    <citation type="journal article" date="2021" name="Mol. Plant Microbe Interact.">
        <title>Complete Genome Sequence of the Plant-Pathogenic Fungus Colletotrichum lupini.</title>
        <authorList>
            <person name="Baroncelli R."/>
            <person name="Pensec F."/>
            <person name="Da Lio D."/>
            <person name="Boufleur T."/>
            <person name="Vicente I."/>
            <person name="Sarrocco S."/>
            <person name="Picot A."/>
            <person name="Baraldi E."/>
            <person name="Sukno S."/>
            <person name="Thon M."/>
            <person name="Le Floch G."/>
        </authorList>
    </citation>
    <scope>NUCLEOTIDE SEQUENCE</scope>
    <source>
        <strain evidence="2">IMI 504893</strain>
    </source>
</reference>
<keyword evidence="3" id="KW-1185">Reference proteome</keyword>
<dbReference type="Proteomes" id="UP000830671">
    <property type="component" value="Chromosome 7"/>
</dbReference>
<dbReference type="EMBL" id="CP019479">
    <property type="protein sequence ID" value="UQC88838.1"/>
    <property type="molecule type" value="Genomic_DNA"/>
</dbReference>
<feature type="compositionally biased region" description="Polar residues" evidence="1">
    <location>
        <begin position="58"/>
        <end position="82"/>
    </location>
</feature>
<evidence type="ECO:0000313" key="2">
    <source>
        <dbReference type="EMBL" id="UQC88838.1"/>
    </source>
</evidence>
<dbReference type="AlphaFoldDB" id="A0A9Q8WMA2"/>
<dbReference type="RefSeq" id="XP_049150439.1">
    <property type="nucleotide sequence ID" value="XM_049293293.1"/>
</dbReference>
<feature type="region of interest" description="Disordered" evidence="1">
    <location>
        <begin position="239"/>
        <end position="266"/>
    </location>
</feature>
<feature type="compositionally biased region" description="Basic residues" evidence="1">
    <location>
        <begin position="91"/>
        <end position="103"/>
    </location>
</feature>
<feature type="region of interest" description="Disordered" evidence="1">
    <location>
        <begin position="58"/>
        <end position="153"/>
    </location>
</feature>
<accession>A0A9Q8WMA2</accession>